<reference evidence="1 2" key="1">
    <citation type="journal article" date="2014" name="Agronomy (Basel)">
        <title>A Draft Genome Sequence for Ensete ventricosum, the Drought-Tolerant Tree Against Hunger.</title>
        <authorList>
            <person name="Harrison J."/>
            <person name="Moore K.A."/>
            <person name="Paszkiewicz K."/>
            <person name="Jones T."/>
            <person name="Grant M."/>
            <person name="Ambacheew D."/>
            <person name="Muzemil S."/>
            <person name="Studholme D.J."/>
        </authorList>
    </citation>
    <scope>NUCLEOTIDE SEQUENCE [LARGE SCALE GENOMIC DNA]</scope>
</reference>
<gene>
    <name evidence="1" type="ORF">B296_00034514</name>
</gene>
<proteinExistence type="predicted"/>
<dbReference type="EMBL" id="AMZH03003392">
    <property type="protein sequence ID" value="RRT72480.1"/>
    <property type="molecule type" value="Genomic_DNA"/>
</dbReference>
<accession>A0A427A8D7</accession>
<dbReference type="AlphaFoldDB" id="A0A427A8D7"/>
<evidence type="ECO:0000313" key="1">
    <source>
        <dbReference type="EMBL" id="RRT72480.1"/>
    </source>
</evidence>
<evidence type="ECO:0000313" key="2">
    <source>
        <dbReference type="Proteomes" id="UP000287651"/>
    </source>
</evidence>
<organism evidence="1 2">
    <name type="scientific">Ensete ventricosum</name>
    <name type="common">Abyssinian banana</name>
    <name type="synonym">Musa ensete</name>
    <dbReference type="NCBI Taxonomy" id="4639"/>
    <lineage>
        <taxon>Eukaryota</taxon>
        <taxon>Viridiplantae</taxon>
        <taxon>Streptophyta</taxon>
        <taxon>Embryophyta</taxon>
        <taxon>Tracheophyta</taxon>
        <taxon>Spermatophyta</taxon>
        <taxon>Magnoliopsida</taxon>
        <taxon>Liliopsida</taxon>
        <taxon>Zingiberales</taxon>
        <taxon>Musaceae</taxon>
        <taxon>Ensete</taxon>
    </lineage>
</organism>
<comment type="caution">
    <text evidence="1">The sequence shown here is derived from an EMBL/GenBank/DDBJ whole genome shotgun (WGS) entry which is preliminary data.</text>
</comment>
<dbReference type="Proteomes" id="UP000287651">
    <property type="component" value="Unassembled WGS sequence"/>
</dbReference>
<protein>
    <submittedName>
        <fullName evidence="1">Uncharacterized protein</fullName>
    </submittedName>
</protein>
<sequence>MQFSVMWTASIEGCSAAELSGLGSDLVKTKLIVVEISTAHLKSLYCEKRSTVVLHATISIAIACGNRSCGNLKG</sequence>
<name>A0A427A8D7_ENSVE</name>